<evidence type="ECO:0000313" key="15">
    <source>
        <dbReference type="Proteomes" id="UP000013307"/>
    </source>
</evidence>
<feature type="binding site" evidence="11">
    <location>
        <position position="224"/>
    </location>
    <ligand>
        <name>ATP</name>
        <dbReference type="ChEBI" id="CHEBI:30616"/>
    </ligand>
</feature>
<dbReference type="GO" id="GO:0005524">
    <property type="term" value="F:ATP binding"/>
    <property type="evidence" value="ECO:0007669"/>
    <property type="project" value="UniProtKB-KW"/>
</dbReference>
<feature type="binding site" evidence="11">
    <location>
        <position position="56"/>
    </location>
    <ligand>
        <name>substrate</name>
    </ligand>
</feature>
<keyword evidence="15" id="KW-1185">Reference proteome</keyword>
<dbReference type="Proteomes" id="UP000013307">
    <property type="component" value="Chromosome"/>
</dbReference>
<feature type="binding site" evidence="11">
    <location>
        <position position="178"/>
    </location>
    <ligand>
        <name>ATP</name>
        <dbReference type="ChEBI" id="CHEBI:30616"/>
    </ligand>
</feature>
<dbReference type="NCBIfam" id="NF040647">
    <property type="entry name" value="IPPK_Arch"/>
    <property type="match status" value="1"/>
</dbReference>
<sequence>MRDDEIIILKIGGSIITDKSKGSFEKAKFDVIERISREISQFLMENRKKIILVHGAGSFGHPHVEKYNLKEKKELRGVLTTHFACKRLNSIVCDKLLENGVHALGIHPLTSFFLDEKLNINIDLFLDMLTEDIIPVTHGDMIYNRKRKFFEVLSGDSIISALMGELSDRKLRVGLATDVDGVIYDGRVVKEINADNFEEVLSAIDKSAMDAERKSDVTGGMKGKIGALFRSIHGSEVRIFNGAIEGNIIKFLKGEALGTLIRGK</sequence>
<evidence type="ECO:0000256" key="11">
    <source>
        <dbReference type="PIRSR" id="PIRSR016496-1"/>
    </source>
</evidence>
<evidence type="ECO:0000256" key="2">
    <source>
        <dbReference type="ARBA" id="ARBA00012908"/>
    </source>
</evidence>
<feature type="binding site" evidence="11">
    <location>
        <begin position="10"/>
        <end position="14"/>
    </location>
    <ligand>
        <name>ATP</name>
        <dbReference type="ChEBI" id="CHEBI:30616"/>
    </ligand>
</feature>
<evidence type="ECO:0000256" key="1">
    <source>
        <dbReference type="ARBA" id="ARBA00010540"/>
    </source>
</evidence>
<dbReference type="STRING" id="387631.Asulf_00536"/>
<dbReference type="CDD" id="cd04241">
    <property type="entry name" value="AAK_FomA-like"/>
    <property type="match status" value="1"/>
</dbReference>
<organism evidence="14 15">
    <name type="scientific">Archaeoglobus sulfaticallidus PM70-1</name>
    <dbReference type="NCBI Taxonomy" id="387631"/>
    <lineage>
        <taxon>Archaea</taxon>
        <taxon>Methanobacteriati</taxon>
        <taxon>Methanobacteriota</taxon>
        <taxon>Archaeoglobi</taxon>
        <taxon>Archaeoglobales</taxon>
        <taxon>Archaeoglobaceae</taxon>
        <taxon>Archaeoglobus</taxon>
    </lineage>
</organism>
<keyword evidence="7 10" id="KW-0067">ATP-binding</keyword>
<keyword evidence="5 10" id="KW-0547">Nucleotide-binding</keyword>
<comment type="similarity">
    <text evidence="1 10">Belongs to the isopentenyl phosphate kinase family.</text>
</comment>
<dbReference type="Gene3D" id="3.40.1160.10">
    <property type="entry name" value="Acetylglutamate kinase-like"/>
    <property type="match status" value="1"/>
</dbReference>
<dbReference type="eggNOG" id="arCOG00860">
    <property type="taxonomic scope" value="Archaea"/>
</dbReference>
<dbReference type="PANTHER" id="PTHR43654:SF1">
    <property type="entry name" value="ISOPENTENYL PHOSPHATE KINASE"/>
    <property type="match status" value="1"/>
</dbReference>
<dbReference type="RefSeq" id="WP_015590156.1">
    <property type="nucleotide sequence ID" value="NC_021169.1"/>
</dbReference>
<gene>
    <name evidence="14" type="ORF">Asulf_00536</name>
</gene>
<name>N0BEA5_9EURY</name>
<dbReference type="PANTHER" id="PTHR43654">
    <property type="entry name" value="GLUTAMATE 5-KINASE"/>
    <property type="match status" value="1"/>
</dbReference>
<dbReference type="GO" id="GO:0102043">
    <property type="term" value="F:isopentenyl phosphate kinase activity"/>
    <property type="evidence" value="ECO:0007669"/>
    <property type="project" value="UniProtKB-EC"/>
</dbReference>
<evidence type="ECO:0000256" key="10">
    <source>
        <dbReference type="PIRNR" id="PIRNR016496"/>
    </source>
</evidence>
<dbReference type="KEGG" id="ast:Asulf_00536"/>
<keyword evidence="4 10" id="KW-0808">Transferase</keyword>
<dbReference type="EC" id="2.7.4.26" evidence="2 10"/>
<evidence type="ECO:0000256" key="7">
    <source>
        <dbReference type="ARBA" id="ARBA00022840"/>
    </source>
</evidence>
<evidence type="ECO:0000313" key="14">
    <source>
        <dbReference type="EMBL" id="AGK60557.1"/>
    </source>
</evidence>
<dbReference type="HOGENOM" id="CLU_070213_0_0_2"/>
<dbReference type="AlphaFoldDB" id="N0BEA5"/>
<dbReference type="GO" id="GO:0016114">
    <property type="term" value="P:terpenoid biosynthetic process"/>
    <property type="evidence" value="ECO:0007669"/>
    <property type="project" value="TreeGrafter"/>
</dbReference>
<dbReference type="Pfam" id="PF00696">
    <property type="entry name" value="AA_kinase"/>
    <property type="match status" value="1"/>
</dbReference>
<reference evidence="14 15" key="1">
    <citation type="journal article" date="2013" name="Genome Announc.">
        <title>Complete Genome Sequence of the Thermophilic and Facultatively Chemolithoautotrophic Sulfate Reducer Archaeoglobus sulfaticallidus Strain PM70-1T.</title>
        <authorList>
            <person name="Stokke R."/>
            <person name="Hocking W.P."/>
            <person name="Steinsbu B.O."/>
            <person name="Steen I.H."/>
        </authorList>
    </citation>
    <scope>NUCLEOTIDE SEQUENCE [LARGE SCALE GENOMIC DNA]</scope>
    <source>
        <strain evidence="14">PM70-1</strain>
    </source>
</reference>
<feature type="binding site" evidence="11">
    <location>
        <position position="220"/>
    </location>
    <ligand>
        <name>ATP</name>
        <dbReference type="ChEBI" id="CHEBI:30616"/>
    </ligand>
</feature>
<evidence type="ECO:0000256" key="6">
    <source>
        <dbReference type="ARBA" id="ARBA00022777"/>
    </source>
</evidence>
<proteinExistence type="inferred from homology"/>
<dbReference type="SUPFAM" id="SSF53633">
    <property type="entry name" value="Carbamate kinase-like"/>
    <property type="match status" value="1"/>
</dbReference>
<feature type="binding site" evidence="11">
    <location>
        <position position="61"/>
    </location>
    <ligand>
        <name>substrate</name>
    </ligand>
</feature>
<evidence type="ECO:0000256" key="12">
    <source>
        <dbReference type="PIRSR" id="PIRSR016496-2"/>
    </source>
</evidence>
<comment type="catalytic activity">
    <reaction evidence="9 10">
        <text>isopentenyl phosphate + ATP = isopentenyl diphosphate + ADP</text>
        <dbReference type="Rhea" id="RHEA:33963"/>
        <dbReference type="ChEBI" id="CHEBI:30616"/>
        <dbReference type="ChEBI" id="CHEBI:65078"/>
        <dbReference type="ChEBI" id="CHEBI:128769"/>
        <dbReference type="ChEBI" id="CHEBI:456216"/>
        <dbReference type="EC" id="2.7.4.26"/>
    </reaction>
</comment>
<comment type="function">
    <text evidence="10">Catalyzes the formation of isopentenyl diphosphate (IPP), the building block of all isoprenoids.</text>
</comment>
<dbReference type="GO" id="GO:0005829">
    <property type="term" value="C:cytosol"/>
    <property type="evidence" value="ECO:0007669"/>
    <property type="project" value="TreeGrafter"/>
</dbReference>
<protein>
    <recommendedName>
        <fullName evidence="3 10">Isopentenyl phosphate kinase</fullName>
        <shortName evidence="10">IPK</shortName>
        <ecNumber evidence="2 10">2.7.4.26</ecNumber>
    </recommendedName>
</protein>
<dbReference type="GeneID" id="15392179"/>
<evidence type="ECO:0000256" key="4">
    <source>
        <dbReference type="ARBA" id="ARBA00022679"/>
    </source>
</evidence>
<dbReference type="OrthoDB" id="15328at2157"/>
<dbReference type="PIRSF" id="PIRSF016496">
    <property type="entry name" value="Kin_FomA"/>
    <property type="match status" value="1"/>
</dbReference>
<accession>N0BEA5</accession>
<feature type="binding site" evidence="11">
    <location>
        <position position="155"/>
    </location>
    <ligand>
        <name>substrate</name>
    </ligand>
</feature>
<feature type="site" description="Transition state stabilizer" evidence="12">
    <location>
        <position position="19"/>
    </location>
</feature>
<evidence type="ECO:0000256" key="8">
    <source>
        <dbReference type="ARBA" id="ARBA00023229"/>
    </source>
</evidence>
<keyword evidence="8" id="KW-0414">Isoprene biosynthesis</keyword>
<evidence type="ECO:0000256" key="5">
    <source>
        <dbReference type="ARBA" id="ARBA00022741"/>
    </source>
</evidence>
<evidence type="ECO:0000259" key="13">
    <source>
        <dbReference type="Pfam" id="PF00696"/>
    </source>
</evidence>
<comment type="subunit">
    <text evidence="10">Homodimer.</text>
</comment>
<evidence type="ECO:0000256" key="9">
    <source>
        <dbReference type="ARBA" id="ARBA00049063"/>
    </source>
</evidence>
<feature type="domain" description="Aspartate/glutamate/uridylate kinase" evidence="13">
    <location>
        <begin position="6"/>
        <end position="241"/>
    </location>
</feature>
<dbReference type="GO" id="GO:0016301">
    <property type="term" value="F:kinase activity"/>
    <property type="evidence" value="ECO:0007669"/>
    <property type="project" value="UniProtKB-KW"/>
</dbReference>
<evidence type="ECO:0000256" key="3">
    <source>
        <dbReference type="ARBA" id="ARBA00017267"/>
    </source>
</evidence>
<feature type="binding site" evidence="11">
    <location>
        <position position="57"/>
    </location>
    <ligand>
        <name>ATP</name>
        <dbReference type="ChEBI" id="CHEBI:30616"/>
    </ligand>
</feature>
<dbReference type="EMBL" id="CP005290">
    <property type="protein sequence ID" value="AGK60557.1"/>
    <property type="molecule type" value="Genomic_DNA"/>
</dbReference>
<dbReference type="InterPro" id="IPR036393">
    <property type="entry name" value="AceGlu_kinase-like_sf"/>
</dbReference>
<dbReference type="InterPro" id="IPR001048">
    <property type="entry name" value="Asp/Glu/Uridylate_kinase"/>
</dbReference>
<dbReference type="InterPro" id="IPR024192">
    <property type="entry name" value="Fosfomycin_R_FomA-type"/>
</dbReference>
<keyword evidence="6 10" id="KW-0418">Kinase</keyword>